<name>A0A2H4YFD9_9CAUD</name>
<keyword evidence="2" id="KW-1185">Reference proteome</keyword>
<reference evidence="1 2" key="1">
    <citation type="submission" date="2017-10" db="EMBL/GenBank/DDBJ databases">
        <title>Antibacterial composition for extension of chilled fish shelf life and decreasing of risk of food-borne infections, bacteriophage strains for its preparation.</title>
        <authorList>
            <person name="Zulkarneev E.R."/>
            <person name="Aleshkin A.V."/>
            <person name="Rubalsky O.V."/>
            <person name="Kiseleva I.A."/>
            <person name="Rubalskii E.O."/>
            <person name="Lebedev S.N."/>
        </authorList>
    </citation>
    <scope>NUCLEOTIDE SEQUENCE [LARGE SCALE GENOMIC DNA]</scope>
</reference>
<accession>A0A2H4YFD9</accession>
<gene>
    <name evidence="1" type="ORF">Ah1_00153</name>
</gene>
<protein>
    <submittedName>
        <fullName evidence="1">Uncharacterized protein</fullName>
    </submittedName>
</protein>
<dbReference type="EMBL" id="MG250483">
    <property type="protein sequence ID" value="AUE22694.1"/>
    <property type="molecule type" value="Genomic_DNA"/>
</dbReference>
<sequence length="141" mass="15861">MKKIIQNVIFVCAMLAVGAVKADTLYEVETSGLVFKDTLSVEVFSDPDYPNITCYVNLPSRTLSFEDQTDVAMQCVSAPFESGVELTSRKNVFSQKKSWFFKNMVIDRVYDKEHMNMVYVSYTKKMDGDNASSAITVVPVL</sequence>
<proteinExistence type="predicted"/>
<dbReference type="PANTHER" id="PTHR37952:SF2">
    <property type="entry name" value="PROTEIN CREA"/>
    <property type="match status" value="1"/>
</dbReference>
<evidence type="ECO:0000313" key="1">
    <source>
        <dbReference type="EMBL" id="AUE22694.1"/>
    </source>
</evidence>
<dbReference type="InterPro" id="IPR010292">
    <property type="entry name" value="Uncharacterised_CreA"/>
</dbReference>
<dbReference type="PANTHER" id="PTHR37952">
    <property type="match status" value="1"/>
</dbReference>
<organism evidence="1 2">
    <name type="scientific">Aeromonas phage Ah1</name>
    <dbReference type="NCBI Taxonomy" id="2053701"/>
    <lineage>
        <taxon>Viruses</taxon>
        <taxon>Duplodnaviria</taxon>
        <taxon>Heunggongvirae</taxon>
        <taxon>Uroviricota</taxon>
        <taxon>Caudoviricetes</taxon>
        <taxon>Pantevenvirales</taxon>
        <taxon>Straboviridae</taxon>
        <taxon>Cinqassovirus</taxon>
        <taxon>Cinqassovirus ah1</taxon>
    </lineage>
</organism>
<dbReference type="Pfam" id="PF05981">
    <property type="entry name" value="CreA"/>
    <property type="match status" value="1"/>
</dbReference>
<evidence type="ECO:0000313" key="2">
    <source>
        <dbReference type="Proteomes" id="UP000240934"/>
    </source>
</evidence>
<dbReference type="Proteomes" id="UP000240934">
    <property type="component" value="Segment"/>
</dbReference>